<evidence type="ECO:0000256" key="5">
    <source>
        <dbReference type="ARBA" id="ARBA00023065"/>
    </source>
</evidence>
<dbReference type="AlphaFoldDB" id="A0A6A4YW12"/>
<dbReference type="Gene3D" id="1.10.287.70">
    <property type="match status" value="2"/>
</dbReference>
<dbReference type="PANTHER" id="PTHR47823">
    <property type="entry name" value="ION_TRANS DOMAIN-CONTAINING PROTEIN"/>
    <property type="match status" value="1"/>
</dbReference>
<keyword evidence="6 9" id="KW-0472">Membrane</keyword>
<dbReference type="PROSITE" id="PS50042">
    <property type="entry name" value="CNMP_BINDING_3"/>
    <property type="match status" value="2"/>
</dbReference>
<dbReference type="OrthoDB" id="432483at2759"/>
<accession>A0A6A4YW12</accession>
<keyword evidence="7" id="KW-0407">Ion channel</keyword>
<evidence type="ECO:0000256" key="1">
    <source>
        <dbReference type="ARBA" id="ARBA00004141"/>
    </source>
</evidence>
<feature type="domain" description="Cyclic nucleotide-binding" evidence="10">
    <location>
        <begin position="995"/>
        <end position="1082"/>
    </location>
</feature>
<dbReference type="EMBL" id="VJMH01005111">
    <property type="protein sequence ID" value="KAF0700807.1"/>
    <property type="molecule type" value="Genomic_DNA"/>
</dbReference>
<feature type="transmembrane region" description="Helical" evidence="9">
    <location>
        <begin position="243"/>
        <end position="265"/>
    </location>
</feature>
<keyword evidence="5" id="KW-0406">Ion transport</keyword>
<protein>
    <recommendedName>
        <fullName evidence="10">Cyclic nucleotide-binding domain-containing protein</fullName>
    </recommendedName>
</protein>
<dbReference type="InterPro" id="IPR005821">
    <property type="entry name" value="Ion_trans_dom"/>
</dbReference>
<dbReference type="InterPro" id="IPR014710">
    <property type="entry name" value="RmlC-like_jellyroll"/>
</dbReference>
<evidence type="ECO:0000256" key="8">
    <source>
        <dbReference type="SAM" id="MobiDB-lite"/>
    </source>
</evidence>
<keyword evidence="3 9" id="KW-0812">Transmembrane</keyword>
<name>A0A6A4YW12_9STRA</name>
<reference evidence="11" key="1">
    <citation type="submission" date="2019-06" db="EMBL/GenBank/DDBJ databases">
        <title>Genomics analysis of Aphanomyces spp. identifies a new class of oomycete effector associated with host adaptation.</title>
        <authorList>
            <person name="Gaulin E."/>
        </authorList>
    </citation>
    <scope>NUCLEOTIDE SEQUENCE</scope>
    <source>
        <strain evidence="11">CBS 578.67</strain>
    </source>
</reference>
<proteinExistence type="predicted"/>
<dbReference type="Pfam" id="PF00520">
    <property type="entry name" value="Ion_trans"/>
    <property type="match status" value="2"/>
</dbReference>
<dbReference type="SUPFAM" id="SSF51206">
    <property type="entry name" value="cAMP-binding domain-like"/>
    <property type="match status" value="2"/>
</dbReference>
<feature type="transmembrane region" description="Helical" evidence="9">
    <location>
        <begin position="277"/>
        <end position="296"/>
    </location>
</feature>
<feature type="transmembrane region" description="Helical" evidence="9">
    <location>
        <begin position="843"/>
        <end position="862"/>
    </location>
</feature>
<evidence type="ECO:0000256" key="9">
    <source>
        <dbReference type="SAM" id="Phobius"/>
    </source>
</evidence>
<dbReference type="InterPro" id="IPR018490">
    <property type="entry name" value="cNMP-bd_dom_sf"/>
</dbReference>
<evidence type="ECO:0000256" key="7">
    <source>
        <dbReference type="ARBA" id="ARBA00023303"/>
    </source>
</evidence>
<evidence type="ECO:0000259" key="10">
    <source>
        <dbReference type="PROSITE" id="PS50042"/>
    </source>
</evidence>
<evidence type="ECO:0000256" key="6">
    <source>
        <dbReference type="ARBA" id="ARBA00023136"/>
    </source>
</evidence>
<dbReference type="SUPFAM" id="SSF81324">
    <property type="entry name" value="Voltage-gated potassium channels"/>
    <property type="match status" value="2"/>
</dbReference>
<dbReference type="GO" id="GO:0016020">
    <property type="term" value="C:membrane"/>
    <property type="evidence" value="ECO:0007669"/>
    <property type="project" value="UniProtKB-SubCell"/>
</dbReference>
<feature type="transmembrane region" description="Helical" evidence="9">
    <location>
        <begin position="199"/>
        <end position="223"/>
    </location>
</feature>
<dbReference type="SMART" id="SM00100">
    <property type="entry name" value="cNMP"/>
    <property type="match status" value="2"/>
</dbReference>
<dbReference type="Gene3D" id="2.60.120.10">
    <property type="entry name" value="Jelly Rolls"/>
    <property type="match status" value="2"/>
</dbReference>
<evidence type="ECO:0000256" key="3">
    <source>
        <dbReference type="ARBA" id="ARBA00022692"/>
    </source>
</evidence>
<dbReference type="InterPro" id="IPR000595">
    <property type="entry name" value="cNMP-bd_dom"/>
</dbReference>
<feature type="transmembrane region" description="Helical" evidence="9">
    <location>
        <begin position="671"/>
        <end position="692"/>
    </location>
</feature>
<feature type="transmembrane region" description="Helical" evidence="9">
    <location>
        <begin position="640"/>
        <end position="659"/>
    </location>
</feature>
<dbReference type="PANTHER" id="PTHR47823:SF9">
    <property type="entry name" value="CHROMOSOME UNDETERMINED SCAFFOLD_10, WHOLE GENOME SHOTGUN SEQUENCE"/>
    <property type="match status" value="1"/>
</dbReference>
<keyword evidence="4 9" id="KW-1133">Transmembrane helix</keyword>
<dbReference type="CDD" id="cd00038">
    <property type="entry name" value="CAP_ED"/>
    <property type="match status" value="2"/>
</dbReference>
<feature type="transmembrane region" description="Helical" evidence="9">
    <location>
        <begin position="785"/>
        <end position="807"/>
    </location>
</feature>
<dbReference type="FunFam" id="1.10.287.70:FF:000123">
    <property type="entry name" value="Potassium channel KAT3"/>
    <property type="match status" value="2"/>
</dbReference>
<dbReference type="Gene3D" id="1.10.287.630">
    <property type="entry name" value="Helix hairpin bin"/>
    <property type="match status" value="2"/>
</dbReference>
<dbReference type="PRINTS" id="PR01463">
    <property type="entry name" value="EAGCHANLFMLY"/>
</dbReference>
<dbReference type="InterPro" id="IPR003938">
    <property type="entry name" value="K_chnl_volt-dep_EAG/ELK/ERG"/>
</dbReference>
<dbReference type="GO" id="GO:0005249">
    <property type="term" value="F:voltage-gated potassium channel activity"/>
    <property type="evidence" value="ECO:0007669"/>
    <property type="project" value="InterPro"/>
</dbReference>
<evidence type="ECO:0000256" key="4">
    <source>
        <dbReference type="ARBA" id="ARBA00022989"/>
    </source>
</evidence>
<comment type="subcellular location">
    <subcellularLocation>
        <location evidence="1">Membrane</location>
        <topology evidence="1">Multi-pass membrane protein</topology>
    </subcellularLocation>
</comment>
<feature type="non-terminal residue" evidence="11">
    <location>
        <position position="1"/>
    </location>
</feature>
<evidence type="ECO:0000256" key="2">
    <source>
        <dbReference type="ARBA" id="ARBA00022448"/>
    </source>
</evidence>
<evidence type="ECO:0000313" key="11">
    <source>
        <dbReference type="EMBL" id="KAF0700807.1"/>
    </source>
</evidence>
<feature type="domain" description="Cyclic nucleotide-binding" evidence="10">
    <location>
        <begin position="381"/>
        <end position="488"/>
    </location>
</feature>
<feature type="region of interest" description="Disordered" evidence="8">
    <location>
        <begin position="558"/>
        <end position="578"/>
    </location>
</feature>
<organism evidence="11">
    <name type="scientific">Aphanomyces stellatus</name>
    <dbReference type="NCBI Taxonomy" id="120398"/>
    <lineage>
        <taxon>Eukaryota</taxon>
        <taxon>Sar</taxon>
        <taxon>Stramenopiles</taxon>
        <taxon>Oomycota</taxon>
        <taxon>Saprolegniomycetes</taxon>
        <taxon>Saprolegniales</taxon>
        <taxon>Verrucalvaceae</taxon>
        <taxon>Aphanomyces</taxon>
    </lineage>
</organism>
<feature type="transmembrane region" description="Helical" evidence="9">
    <location>
        <begin position="874"/>
        <end position="898"/>
    </location>
</feature>
<dbReference type="Pfam" id="PF00027">
    <property type="entry name" value="cNMP_binding"/>
    <property type="match status" value="2"/>
</dbReference>
<sequence>PEQLMHKSMSNPRGKQLWAKVRENISVLVPPKEAVRVRRPLTPPLMFDPDSDAKIKWDLALALCVVYTTCVVPVRISFSIEATGFASVFETVIDVLFFIDIMFNFRTGIVNPVTGQVYYNKREIAKAYFRGWFVIDFASTFPIESVAKLMYPDTPTNTFQTARIFRGLKLARLLKLVRIRKISIMLTKFEEEVFSNQSVLALIKILLLLLFLAHLVACVWFYIAQASSYSWAYAFGYMNQDHAQVLTLQYLSSLYWAIVTMAAVGYGDITPKTKNELVIAMFVMVIGVVVFGYIIGNITSLVDNLNASGRMHTERTTTLKEYIIVRNLPKPVGKRILDHFEYYYRHRSVFDEEVILNNLPTVMRNEVVHHVLNKFISRIDFLAEFHEGLVSDLAVAMHPFFCVKDEAIFLQNEIAIHIFFLTKGSASLVKTYSNQANDIDLMTLRAGQHFGEVELYHLVYGQGVRISSAIAKTYCQLTFLSRQTIERIGHTWPEILDHFRVTAIAKAKSMGKKGPLSTYVVDNLVPGGSLNPSTPKHVKANALGMHHDLQQKLHLAMRRGGPNPTVDESSSSDDDDEMRSLVANHQAHDVDDKDMSFVAARPQLKRSTETTQFRPPMTNEKKVAHSHYVFHPQDTFIVNWQMITATAIIYSAVVVPYRIGFDADPAGASFYMDLLVDLLFGVDILLNFRIAYHSAERVLIWDGSTIAITYVKGWFFIDLISTLPIDTIGSLFSSSTGASQVLKSAKILRIFRLTRLFKLIRLLKIGKVFKRIHESVQLSPSTERLLKLMTIMVCFGHWCACIFHWIMLNEESFGLRTWCTEYFFPYDEDPGACSFRVPIGDRYLVAIYWAFTTMTTVGYGDIKPYRFSVAEMIFAVNCLMINSTVFAYVVSGVIDVIYNYNPSDREYKAQMNDMKDYVRDTAMSVRLSNNVKRHYDYLLTAKCLFPEEKIFSQLRPNLRFDVARLVAGNSIMTIDIIASMEKKYKGFVSYALFLLKPQLFLRSERVCRSGSPGTEMFFLVEGECEQMDQDNHNVRVLGECSHFESYALLACHDEHYRTQSTVTTLTPMCQIFSLSVQDYESISDLSPAISLNLGYEFAKAIVQDDFIALTDEQEANVLGAIEREKMLHPGTHNAGPLNNMAKVVMAKLKIANGSILPEHMKEAVKGVMLKRPKSFVVEDVLEHSVGGLPADDQITSNHTLLCSNG</sequence>
<keyword evidence="2" id="KW-0813">Transport</keyword>
<comment type="caution">
    <text evidence="11">The sequence shown here is derived from an EMBL/GenBank/DDBJ whole genome shotgun (WGS) entry which is preliminary data.</text>
</comment>
<gene>
    <name evidence="11" type="ORF">As57867_008624</name>
</gene>